<evidence type="ECO:0000313" key="3">
    <source>
        <dbReference type="Proteomes" id="UP000261340"/>
    </source>
</evidence>
<feature type="domain" description="Little elongation complex subunit 1 C-terminal" evidence="1">
    <location>
        <begin position="33"/>
        <end position="223"/>
    </location>
</feature>
<reference evidence="2" key="1">
    <citation type="submission" date="2025-08" db="UniProtKB">
        <authorList>
            <consortium name="Ensembl"/>
        </authorList>
    </citation>
    <scope>IDENTIFICATION</scope>
</reference>
<dbReference type="Proteomes" id="UP000261340">
    <property type="component" value="Unplaced"/>
</dbReference>
<dbReference type="Ensembl" id="ENSACIT00000018710.1">
    <property type="protein sequence ID" value="ENSACIP00000018221.1"/>
    <property type="gene ID" value="ENSACIG00000014216.1"/>
</dbReference>
<keyword evidence="3" id="KW-1185">Reference proteome</keyword>
<dbReference type="OMA" id="NTFGRHA"/>
<dbReference type="GeneTree" id="ENSGT00950000183199"/>
<sequence>MTTWPTVLTHTSSLCQAIHTVTKLRAPEELLSCLSAFLGWDKSPPCDIDELISTTLSEIKSGSDLSFIKHSRYGEDLGTEAWEQVYALHLLCTNKKWKWTYDNLLGKELWPLMNSWITQPRQQQQPISDVAAATVLRLIGRLGQTGLKEKCISTVVTIANVINSFGRHGPAEGVPWEVQLAAIYCIYDLSPCNPKQALEALAGWRGEISQSVPPAVTSCINQLASICRQVNS</sequence>
<dbReference type="Pfam" id="PF25817">
    <property type="entry name" value="ICE1_C"/>
    <property type="match status" value="1"/>
</dbReference>
<protein>
    <recommendedName>
        <fullName evidence="1">Little elongation complex subunit 1 C-terminal domain-containing protein</fullName>
    </recommendedName>
</protein>
<reference evidence="2" key="2">
    <citation type="submission" date="2025-09" db="UniProtKB">
        <authorList>
            <consortium name="Ensembl"/>
        </authorList>
    </citation>
    <scope>IDENTIFICATION</scope>
</reference>
<dbReference type="STRING" id="61819.ENSACIP00000018221"/>
<dbReference type="InterPro" id="IPR057881">
    <property type="entry name" value="ICE1_C"/>
</dbReference>
<name>A0A3Q0S5C6_AMPCI</name>
<dbReference type="AlphaFoldDB" id="A0A3Q0S5C6"/>
<accession>A0A3Q0S5C6</accession>
<proteinExistence type="predicted"/>
<organism evidence="2 3">
    <name type="scientific">Amphilophus citrinellus</name>
    <name type="common">Midas cichlid</name>
    <name type="synonym">Cichlasoma citrinellum</name>
    <dbReference type="NCBI Taxonomy" id="61819"/>
    <lineage>
        <taxon>Eukaryota</taxon>
        <taxon>Metazoa</taxon>
        <taxon>Chordata</taxon>
        <taxon>Craniata</taxon>
        <taxon>Vertebrata</taxon>
        <taxon>Euteleostomi</taxon>
        <taxon>Actinopterygii</taxon>
        <taxon>Neopterygii</taxon>
        <taxon>Teleostei</taxon>
        <taxon>Neoteleostei</taxon>
        <taxon>Acanthomorphata</taxon>
        <taxon>Ovalentaria</taxon>
        <taxon>Cichlomorphae</taxon>
        <taxon>Cichliformes</taxon>
        <taxon>Cichlidae</taxon>
        <taxon>New World cichlids</taxon>
        <taxon>Cichlasomatinae</taxon>
        <taxon>Heroini</taxon>
        <taxon>Amphilophus</taxon>
    </lineage>
</organism>
<evidence type="ECO:0000313" key="2">
    <source>
        <dbReference type="Ensembl" id="ENSACIP00000018221.1"/>
    </source>
</evidence>
<evidence type="ECO:0000259" key="1">
    <source>
        <dbReference type="Pfam" id="PF25817"/>
    </source>
</evidence>